<reference evidence="1" key="1">
    <citation type="submission" date="2014-09" db="EMBL/GenBank/DDBJ databases">
        <authorList>
            <person name="Magalhaes I.L.F."/>
            <person name="Oliveira U."/>
            <person name="Santos F.R."/>
            <person name="Vidigal T.H.D.A."/>
            <person name="Brescovit A.D."/>
            <person name="Santos A.J."/>
        </authorList>
    </citation>
    <scope>NUCLEOTIDE SEQUENCE</scope>
    <source>
        <tissue evidence="1">Shoot tissue taken approximately 20 cm above the soil surface</tissue>
    </source>
</reference>
<reference evidence="1" key="2">
    <citation type="journal article" date="2015" name="Data Brief">
        <title>Shoot transcriptome of the giant reed, Arundo donax.</title>
        <authorList>
            <person name="Barrero R.A."/>
            <person name="Guerrero F.D."/>
            <person name="Moolhuijzen P."/>
            <person name="Goolsby J.A."/>
            <person name="Tidwell J."/>
            <person name="Bellgard S.E."/>
            <person name="Bellgard M.I."/>
        </authorList>
    </citation>
    <scope>NUCLEOTIDE SEQUENCE</scope>
    <source>
        <tissue evidence="1">Shoot tissue taken approximately 20 cm above the soil surface</tissue>
    </source>
</reference>
<dbReference type="AlphaFoldDB" id="A0A0A9B823"/>
<sequence>MLSMLKIWKTQVKKHIFRRKMMTLLKPLQGINHILRKTRKHGH</sequence>
<accession>A0A0A9B823</accession>
<organism evidence="1">
    <name type="scientific">Arundo donax</name>
    <name type="common">Giant reed</name>
    <name type="synonym">Donax arundinaceus</name>
    <dbReference type="NCBI Taxonomy" id="35708"/>
    <lineage>
        <taxon>Eukaryota</taxon>
        <taxon>Viridiplantae</taxon>
        <taxon>Streptophyta</taxon>
        <taxon>Embryophyta</taxon>
        <taxon>Tracheophyta</taxon>
        <taxon>Spermatophyta</taxon>
        <taxon>Magnoliopsida</taxon>
        <taxon>Liliopsida</taxon>
        <taxon>Poales</taxon>
        <taxon>Poaceae</taxon>
        <taxon>PACMAD clade</taxon>
        <taxon>Arundinoideae</taxon>
        <taxon>Arundineae</taxon>
        <taxon>Arundo</taxon>
    </lineage>
</organism>
<dbReference type="EMBL" id="GBRH01240515">
    <property type="protein sequence ID" value="JAD57380.1"/>
    <property type="molecule type" value="Transcribed_RNA"/>
</dbReference>
<name>A0A0A9B823_ARUDO</name>
<proteinExistence type="predicted"/>
<evidence type="ECO:0000313" key="1">
    <source>
        <dbReference type="EMBL" id="JAD57380.1"/>
    </source>
</evidence>
<protein>
    <submittedName>
        <fullName evidence="1">Uncharacterized protein</fullName>
    </submittedName>
</protein>